<dbReference type="OrthoDB" id="89160at2759"/>
<evidence type="ECO:0000313" key="3">
    <source>
        <dbReference type="EMBL" id="KAE9131831.1"/>
    </source>
</evidence>
<protein>
    <submittedName>
        <fullName evidence="4">Uncharacterized protein</fullName>
    </submittedName>
</protein>
<dbReference type="EMBL" id="QXGD01000136">
    <property type="protein sequence ID" value="KAE9251218.1"/>
    <property type="molecule type" value="Genomic_DNA"/>
</dbReference>
<dbReference type="EMBL" id="QXFW01000097">
    <property type="protein sequence ID" value="KAE9025422.1"/>
    <property type="molecule type" value="Genomic_DNA"/>
</dbReference>
<organism evidence="4 13">
    <name type="scientific">Phytophthora fragariae</name>
    <dbReference type="NCBI Taxonomy" id="53985"/>
    <lineage>
        <taxon>Eukaryota</taxon>
        <taxon>Sar</taxon>
        <taxon>Stramenopiles</taxon>
        <taxon>Oomycota</taxon>
        <taxon>Peronosporomycetes</taxon>
        <taxon>Peronosporales</taxon>
        <taxon>Peronosporaceae</taxon>
        <taxon>Phytophthora</taxon>
    </lineage>
</organism>
<evidence type="ECO:0000313" key="12">
    <source>
        <dbReference type="Proteomes" id="UP000440732"/>
    </source>
</evidence>
<dbReference type="EMBL" id="QXGF01000118">
    <property type="protein sequence ID" value="KAE8946422.1"/>
    <property type="molecule type" value="Genomic_DNA"/>
</dbReference>
<dbReference type="EMBL" id="QXFX01000105">
    <property type="protein sequence ID" value="KAE9131831.1"/>
    <property type="molecule type" value="Genomic_DNA"/>
</dbReference>
<dbReference type="EMBL" id="QXFZ01000113">
    <property type="protein sequence ID" value="KAE9132468.1"/>
    <property type="molecule type" value="Genomic_DNA"/>
</dbReference>
<gene>
    <name evidence="8" type="ORF">PF002_g4386</name>
    <name evidence="7" type="ORF">PF004_g3218</name>
    <name evidence="6" type="ORF">PF005_g3795</name>
    <name evidence="5" type="ORF">PF006_g3243</name>
    <name evidence="4" type="ORF">PF007_g3706</name>
    <name evidence="1" type="ORF">PF009_g3952</name>
    <name evidence="3" type="ORF">PF010_g3394</name>
    <name evidence="2" type="ORF">PF011_g3036</name>
</gene>
<evidence type="ECO:0000313" key="10">
    <source>
        <dbReference type="Proteomes" id="UP000433483"/>
    </source>
</evidence>
<evidence type="ECO:0000313" key="14">
    <source>
        <dbReference type="Proteomes" id="UP000460718"/>
    </source>
</evidence>
<comment type="caution">
    <text evidence="4">The sequence shown here is derived from an EMBL/GenBank/DDBJ whole genome shotgun (WGS) entry which is preliminary data.</text>
</comment>
<dbReference type="Proteomes" id="UP000440732">
    <property type="component" value="Unassembled WGS sequence"/>
</dbReference>
<dbReference type="AlphaFoldDB" id="A0A6A3TAC3"/>
<dbReference type="EMBL" id="QXGC01000099">
    <property type="protein sequence ID" value="KAE9249828.1"/>
    <property type="molecule type" value="Genomic_DNA"/>
</dbReference>
<dbReference type="Proteomes" id="UP000476176">
    <property type="component" value="Unassembled WGS sequence"/>
</dbReference>
<evidence type="ECO:0000313" key="4">
    <source>
        <dbReference type="EMBL" id="KAE9132468.1"/>
    </source>
</evidence>
<evidence type="ECO:0000313" key="7">
    <source>
        <dbReference type="EMBL" id="KAE9249828.1"/>
    </source>
</evidence>
<evidence type="ECO:0000313" key="16">
    <source>
        <dbReference type="Proteomes" id="UP000488956"/>
    </source>
</evidence>
<evidence type="ECO:0000313" key="15">
    <source>
        <dbReference type="Proteomes" id="UP000476176"/>
    </source>
</evidence>
<evidence type="ECO:0000313" key="13">
    <source>
        <dbReference type="Proteomes" id="UP000441208"/>
    </source>
</evidence>
<proteinExistence type="predicted"/>
<dbReference type="EMBL" id="QXGA01000101">
    <property type="protein sequence ID" value="KAE9152540.1"/>
    <property type="molecule type" value="Genomic_DNA"/>
</dbReference>
<reference evidence="9 10" key="1">
    <citation type="submission" date="2018-08" db="EMBL/GenBank/DDBJ databases">
        <title>Genomic investigation of the strawberry pathogen Phytophthora fragariae indicates pathogenicity is determined by transcriptional variation in three key races.</title>
        <authorList>
            <person name="Adams T.M."/>
            <person name="Armitage A.D."/>
            <person name="Sobczyk M.K."/>
            <person name="Bates H.J."/>
            <person name="Dunwell J.M."/>
            <person name="Nellist C.F."/>
            <person name="Harrison R.J."/>
        </authorList>
    </citation>
    <scope>NUCLEOTIDE SEQUENCE [LARGE SCALE GENOMIC DNA]</scope>
    <source>
        <strain evidence="8 11">BC-1</strain>
        <strain evidence="7 15">BC-23</strain>
        <strain evidence="6 10">NOV-27</strain>
        <strain evidence="5 12">NOV-5</strain>
        <strain evidence="4 13">NOV-71</strain>
        <strain evidence="1 9">NOV-9</strain>
        <strain evidence="3 16">ONT-3</strain>
        <strain evidence="2 14">SCRP245</strain>
    </source>
</reference>
<evidence type="ECO:0000313" key="2">
    <source>
        <dbReference type="EMBL" id="KAE9025422.1"/>
    </source>
</evidence>
<dbReference type="Proteomes" id="UP000429523">
    <property type="component" value="Unassembled WGS sequence"/>
</dbReference>
<dbReference type="EMBL" id="QXGB01000116">
    <property type="protein sequence ID" value="KAE9229610.1"/>
    <property type="molecule type" value="Genomic_DNA"/>
</dbReference>
<dbReference type="Proteomes" id="UP000433483">
    <property type="component" value="Unassembled WGS sequence"/>
</dbReference>
<accession>A0A6A3TAC3</accession>
<evidence type="ECO:0000313" key="11">
    <source>
        <dbReference type="Proteomes" id="UP000440367"/>
    </source>
</evidence>
<name>A0A6A3TAC3_9STRA</name>
<dbReference type="Proteomes" id="UP000441208">
    <property type="component" value="Unassembled WGS sequence"/>
</dbReference>
<dbReference type="Proteomes" id="UP000440367">
    <property type="component" value="Unassembled WGS sequence"/>
</dbReference>
<evidence type="ECO:0000313" key="9">
    <source>
        <dbReference type="Proteomes" id="UP000429523"/>
    </source>
</evidence>
<keyword evidence="10" id="KW-1185">Reference proteome</keyword>
<evidence type="ECO:0000313" key="5">
    <source>
        <dbReference type="EMBL" id="KAE9152540.1"/>
    </source>
</evidence>
<evidence type="ECO:0000313" key="6">
    <source>
        <dbReference type="EMBL" id="KAE9229610.1"/>
    </source>
</evidence>
<evidence type="ECO:0000313" key="1">
    <source>
        <dbReference type="EMBL" id="KAE8946422.1"/>
    </source>
</evidence>
<dbReference type="Proteomes" id="UP000488956">
    <property type="component" value="Unassembled WGS sequence"/>
</dbReference>
<sequence>MARILDSIGLEPELLADRSKLRQLQQENDTAVTMWTKKVTRDLRPPLKRGGKDDLLDLLPWLLEHRQSLHSLFAYLPYPELAAKTIPSDKLLLWGATEVYDANVATLRTLLSDSNPNEQVAEYCRSWIAACTASGGGQQDRTIAGDTQRWERLAKMHPGIQSRARPADISHDCWCILHVLPYTLWAWCATPMGKALPGHYIHHYRSQPAIQRLCEQVAARMEWGAAVSLPSGLTWAERLVSMEAGLATQTQY</sequence>
<dbReference type="Proteomes" id="UP000460718">
    <property type="component" value="Unassembled WGS sequence"/>
</dbReference>
<evidence type="ECO:0000313" key="8">
    <source>
        <dbReference type="EMBL" id="KAE9251218.1"/>
    </source>
</evidence>